<proteinExistence type="predicted"/>
<dbReference type="EMBL" id="JARKNE010000006">
    <property type="protein sequence ID" value="KAK5825470.1"/>
    <property type="molecule type" value="Genomic_DNA"/>
</dbReference>
<protein>
    <submittedName>
        <fullName evidence="1">Uncharacterized protein</fullName>
    </submittedName>
</protein>
<reference evidence="1 2" key="1">
    <citation type="submission" date="2023-03" db="EMBL/GenBank/DDBJ databases">
        <title>WGS of Gossypium arboreum.</title>
        <authorList>
            <person name="Yu D."/>
        </authorList>
    </citation>
    <scope>NUCLEOTIDE SEQUENCE [LARGE SCALE GENOMIC DNA]</scope>
    <source>
        <tissue evidence="1">Leaf</tissue>
    </source>
</reference>
<evidence type="ECO:0000313" key="1">
    <source>
        <dbReference type="EMBL" id="KAK5825470.1"/>
    </source>
</evidence>
<evidence type="ECO:0000313" key="2">
    <source>
        <dbReference type="Proteomes" id="UP001358586"/>
    </source>
</evidence>
<keyword evidence="2" id="KW-1185">Reference proteome</keyword>
<dbReference type="Proteomes" id="UP001358586">
    <property type="component" value="Chromosome 6"/>
</dbReference>
<accession>A0ABR0PM12</accession>
<gene>
    <name evidence="1" type="ORF">PVK06_020307</name>
</gene>
<name>A0ABR0PM12_GOSAR</name>
<comment type="caution">
    <text evidence="1">The sequence shown here is derived from an EMBL/GenBank/DDBJ whole genome shotgun (WGS) entry which is preliminary data.</text>
</comment>
<sequence length="95" mass="10270">MGYKCFAVVSGATRLNLSISPCSALRSPHQEWICISLYVGSPKYKCPSLRILQSLFIQGSYTGLDSSLMVDSYQAVVNCGGNSKGHLELTHVATL</sequence>
<organism evidence="1 2">
    <name type="scientific">Gossypium arboreum</name>
    <name type="common">Tree cotton</name>
    <name type="synonym">Gossypium nanking</name>
    <dbReference type="NCBI Taxonomy" id="29729"/>
    <lineage>
        <taxon>Eukaryota</taxon>
        <taxon>Viridiplantae</taxon>
        <taxon>Streptophyta</taxon>
        <taxon>Embryophyta</taxon>
        <taxon>Tracheophyta</taxon>
        <taxon>Spermatophyta</taxon>
        <taxon>Magnoliopsida</taxon>
        <taxon>eudicotyledons</taxon>
        <taxon>Gunneridae</taxon>
        <taxon>Pentapetalae</taxon>
        <taxon>rosids</taxon>
        <taxon>malvids</taxon>
        <taxon>Malvales</taxon>
        <taxon>Malvaceae</taxon>
        <taxon>Malvoideae</taxon>
        <taxon>Gossypium</taxon>
    </lineage>
</organism>